<feature type="transmembrane region" description="Helical" evidence="1">
    <location>
        <begin position="39"/>
        <end position="62"/>
    </location>
</feature>
<dbReference type="AlphaFoldDB" id="X0WKZ8"/>
<keyword evidence="1" id="KW-0472">Membrane</keyword>
<evidence type="ECO:0000256" key="1">
    <source>
        <dbReference type="SAM" id="Phobius"/>
    </source>
</evidence>
<reference evidence="2" key="1">
    <citation type="journal article" date="2014" name="Front. Microbiol.">
        <title>High frequency of phylogenetically diverse reductive dehalogenase-homologous genes in deep subseafloor sedimentary metagenomes.</title>
        <authorList>
            <person name="Kawai M."/>
            <person name="Futagami T."/>
            <person name="Toyoda A."/>
            <person name="Takaki Y."/>
            <person name="Nishi S."/>
            <person name="Hori S."/>
            <person name="Arai W."/>
            <person name="Tsubouchi T."/>
            <person name="Morono Y."/>
            <person name="Uchiyama I."/>
            <person name="Ito T."/>
            <person name="Fujiyama A."/>
            <person name="Inagaki F."/>
            <person name="Takami H."/>
        </authorList>
    </citation>
    <scope>NUCLEOTIDE SEQUENCE</scope>
    <source>
        <strain evidence="2">Expedition CK06-06</strain>
    </source>
</reference>
<name>X0WKZ8_9ZZZZ</name>
<evidence type="ECO:0000313" key="2">
    <source>
        <dbReference type="EMBL" id="GAG23902.1"/>
    </source>
</evidence>
<sequence>YKKCKAFLCKQMTYLCIKICVICYILRKEVKRMKKKAQGLSINIIIIAALGLIVLIVLAFMFRGESIKFMKSTDCSARNGVCLEGKEDCPEDKPVKIYTNDCKEVEFREGKYIAKEGIKGLGQCCVPLS</sequence>
<keyword evidence="1" id="KW-1133">Transmembrane helix</keyword>
<protein>
    <submittedName>
        <fullName evidence="2">Uncharacterized protein</fullName>
    </submittedName>
</protein>
<feature type="non-terminal residue" evidence="2">
    <location>
        <position position="1"/>
    </location>
</feature>
<comment type="caution">
    <text evidence="2">The sequence shown here is derived from an EMBL/GenBank/DDBJ whole genome shotgun (WGS) entry which is preliminary data.</text>
</comment>
<keyword evidence="1" id="KW-0812">Transmembrane</keyword>
<organism evidence="2">
    <name type="scientific">marine sediment metagenome</name>
    <dbReference type="NCBI Taxonomy" id="412755"/>
    <lineage>
        <taxon>unclassified sequences</taxon>
        <taxon>metagenomes</taxon>
        <taxon>ecological metagenomes</taxon>
    </lineage>
</organism>
<proteinExistence type="predicted"/>
<gene>
    <name evidence="2" type="ORF">S01H1_57106</name>
</gene>
<dbReference type="EMBL" id="BARS01037223">
    <property type="protein sequence ID" value="GAG23902.1"/>
    <property type="molecule type" value="Genomic_DNA"/>
</dbReference>
<accession>X0WKZ8</accession>